<dbReference type="EMBL" id="CP094669">
    <property type="protein sequence ID" value="UOG76965.1"/>
    <property type="molecule type" value="Genomic_DNA"/>
</dbReference>
<dbReference type="PANTHER" id="PTHR43434">
    <property type="entry name" value="PHOSPHOGLYCOLATE PHOSPHATASE"/>
    <property type="match status" value="1"/>
</dbReference>
<accession>A0ABY4D5T8</accession>
<sequence length="235" mass="26773">MLTGTSIQWSEVKAVIFDVDGTLYAQSKLRSRMLLDLLAYYSLRPWRLQEMRILQRFRSEREKRPGASVPDLQNVQYDWCADNGRFPLAKVREVVDRWMFTHPNQYLASCVYPGTQAFFKALRDNGITIGIYSDYPAHDKLAAMGLQADIIVSSTDPHIDHLKPAPQGLIYLTDTLGVSPAECLFIGDRPELDGVCAERAGMPYLIVDKQPFDKFTFYHQLQQQLQNTLTITAHG</sequence>
<evidence type="ECO:0000313" key="2">
    <source>
        <dbReference type="Proteomes" id="UP000831113"/>
    </source>
</evidence>
<protein>
    <submittedName>
        <fullName evidence="1">HAD family hydrolase</fullName>
    </submittedName>
</protein>
<dbReference type="Gene3D" id="3.40.50.1000">
    <property type="entry name" value="HAD superfamily/HAD-like"/>
    <property type="match status" value="1"/>
</dbReference>
<dbReference type="InterPro" id="IPR023214">
    <property type="entry name" value="HAD_sf"/>
</dbReference>
<dbReference type="PROSITE" id="PS01228">
    <property type="entry name" value="COF_1"/>
    <property type="match status" value="1"/>
</dbReference>
<dbReference type="InterPro" id="IPR036412">
    <property type="entry name" value="HAD-like_sf"/>
</dbReference>
<dbReference type="Pfam" id="PF00702">
    <property type="entry name" value="Hydrolase"/>
    <property type="match status" value="1"/>
</dbReference>
<dbReference type="InterPro" id="IPR050155">
    <property type="entry name" value="HAD-like_hydrolase_sf"/>
</dbReference>
<dbReference type="RefSeq" id="WP_243802328.1">
    <property type="nucleotide sequence ID" value="NZ_CP094669.1"/>
</dbReference>
<dbReference type="SFLD" id="SFLDS00003">
    <property type="entry name" value="Haloacid_Dehalogenase"/>
    <property type="match status" value="1"/>
</dbReference>
<dbReference type="Proteomes" id="UP000831113">
    <property type="component" value="Chromosome"/>
</dbReference>
<evidence type="ECO:0000313" key="1">
    <source>
        <dbReference type="EMBL" id="UOG76965.1"/>
    </source>
</evidence>
<dbReference type="NCBIfam" id="TIGR01549">
    <property type="entry name" value="HAD-SF-IA-v1"/>
    <property type="match status" value="1"/>
</dbReference>
<keyword evidence="1" id="KW-0378">Hydrolase</keyword>
<reference evidence="1 2" key="1">
    <citation type="submission" date="2022-03" db="EMBL/GenBank/DDBJ databases">
        <title>Hymenobactersp. isolated from the air.</title>
        <authorList>
            <person name="Won M."/>
            <person name="Kwon S.-W."/>
        </authorList>
    </citation>
    <scope>NUCLEOTIDE SEQUENCE [LARGE SCALE GENOMIC DNA]</scope>
    <source>
        <strain evidence="1 2">KACC 21982</strain>
    </source>
</reference>
<name>A0ABY4D5T8_9BACT</name>
<dbReference type="SFLD" id="SFLDG01129">
    <property type="entry name" value="C1.5:_HAD__Beta-PGM__Phosphata"/>
    <property type="match status" value="1"/>
</dbReference>
<dbReference type="PANTHER" id="PTHR43434:SF16">
    <property type="entry name" value="BLL8046 PROTEIN"/>
    <property type="match status" value="1"/>
</dbReference>
<dbReference type="InterPro" id="IPR006439">
    <property type="entry name" value="HAD-SF_hydro_IA"/>
</dbReference>
<proteinExistence type="predicted"/>
<dbReference type="GO" id="GO:0016787">
    <property type="term" value="F:hydrolase activity"/>
    <property type="evidence" value="ECO:0007669"/>
    <property type="project" value="UniProtKB-KW"/>
</dbReference>
<gene>
    <name evidence="1" type="ORF">MTX78_10265</name>
</gene>
<keyword evidence="2" id="KW-1185">Reference proteome</keyword>
<organism evidence="1 2">
    <name type="scientific">Hymenobacter tibetensis</name>
    <dbReference type="NCBI Taxonomy" id="497967"/>
    <lineage>
        <taxon>Bacteria</taxon>
        <taxon>Pseudomonadati</taxon>
        <taxon>Bacteroidota</taxon>
        <taxon>Cytophagia</taxon>
        <taxon>Cytophagales</taxon>
        <taxon>Hymenobacteraceae</taxon>
        <taxon>Hymenobacter</taxon>
    </lineage>
</organism>
<dbReference type="SUPFAM" id="SSF56784">
    <property type="entry name" value="HAD-like"/>
    <property type="match status" value="1"/>
</dbReference>
<dbReference type="PRINTS" id="PR00413">
    <property type="entry name" value="HADHALOGNASE"/>
</dbReference>